<dbReference type="Gene3D" id="1.10.1740.10">
    <property type="match status" value="1"/>
</dbReference>
<dbReference type="EMBL" id="NFIE01000006">
    <property type="protein sequence ID" value="OUN89095.1"/>
    <property type="molecule type" value="Genomic_DNA"/>
</dbReference>
<dbReference type="SMART" id="SM00642">
    <property type="entry name" value="Aamy"/>
    <property type="match status" value="1"/>
</dbReference>
<sequence>MSTRRKKTTQPNPRGSKAAHPAPDAFDERLARHHDELRWLYMELYGNGDMFAELIHTMRYYYDERSKALRALDAKREAEGAWYRDQKMLGMQMYIDNFAGTIKGVEEKLPYLERCNVTCIHLMPFLDTPLDKSRSDGGYAVSDFRRVRPDLGTMDDLAHLAATCHEHGISLCMDFVMNHTSEDHEWARRARAGEGEYMSRYFFEANPAVIERYSRDVPQVFPTTAPGHFTYLPELGQSVMTQFYPYQWDLNYRNPRVFNEMMYNFLFLANQGMDIIRLDAVPYIWKELGTNCRNLPQVHTIVRMMRMIGEVVCPGIALLGEVVMAPVEVVPYFGTPEKPECHMLYNVTTMATTWHTVATRDTRLLRSQLGAVCSLPASYTFLNYLRCHDDIGWGLDYPLLASWGQREVEHKRFLNDYFLGWAPGSSSRGALYNADPVTGDARFCGTTASMCGIEAAGFEGDAAKMDVAIAQDLMLHAYMLTQSGLPIIYSGDEVAQVNDYSYVEDPERADDSRYIHRGRFPWELTERIDEEGSVQQRIFDGLQLLERVRREDPVFSAGARVWPKDYSDPAILWIVREVDGETLHAVFNFSDQPKTVWMPEPAEYTDLVAGTNEEVATVDLPAWGFTWLKHIW</sequence>
<dbReference type="OrthoDB" id="9043248at2"/>
<dbReference type="InterPro" id="IPR045857">
    <property type="entry name" value="O16G_dom_2"/>
</dbReference>
<dbReference type="PANTHER" id="PTHR10357:SF213">
    <property type="entry name" value="ALPHA AMYLASE CATALYTIC REGION"/>
    <property type="match status" value="1"/>
</dbReference>
<dbReference type="Gene3D" id="2.60.40.1180">
    <property type="entry name" value="Golgi alpha-mannosidase II"/>
    <property type="match status" value="1"/>
</dbReference>
<dbReference type="PANTHER" id="PTHR10357">
    <property type="entry name" value="ALPHA-AMYLASE FAMILY MEMBER"/>
    <property type="match status" value="1"/>
</dbReference>
<dbReference type="InterPro" id="IPR006047">
    <property type="entry name" value="GH13_cat_dom"/>
</dbReference>
<proteinExistence type="predicted"/>
<dbReference type="CDD" id="cd11324">
    <property type="entry name" value="AmyAc_Amylosucrase"/>
    <property type="match status" value="1"/>
</dbReference>
<protein>
    <submittedName>
        <fullName evidence="3">Amylosucrase</fullName>
    </submittedName>
</protein>
<dbReference type="InterPro" id="IPR013780">
    <property type="entry name" value="Glyco_hydro_b"/>
</dbReference>
<dbReference type="RefSeq" id="WP_094335240.1">
    <property type="nucleotide sequence ID" value="NZ_NFIE01000006.1"/>
</dbReference>
<dbReference type="InterPro" id="IPR017853">
    <property type="entry name" value="GH"/>
</dbReference>
<evidence type="ECO:0000256" key="1">
    <source>
        <dbReference type="SAM" id="MobiDB-lite"/>
    </source>
</evidence>
<dbReference type="SUPFAM" id="SSF51445">
    <property type="entry name" value="(Trans)glycosidases"/>
    <property type="match status" value="1"/>
</dbReference>
<accession>A0A1Y3XUB8</accession>
<dbReference type="Gene3D" id="3.20.20.80">
    <property type="entry name" value="Glycosidases"/>
    <property type="match status" value="2"/>
</dbReference>
<evidence type="ECO:0000313" key="4">
    <source>
        <dbReference type="Proteomes" id="UP000195781"/>
    </source>
</evidence>
<reference evidence="4" key="1">
    <citation type="submission" date="2017-04" db="EMBL/GenBank/DDBJ databases">
        <title>Function of individual gut microbiota members based on whole genome sequencing of pure cultures obtained from chicken caecum.</title>
        <authorList>
            <person name="Medvecky M."/>
            <person name="Cejkova D."/>
            <person name="Polansky O."/>
            <person name="Karasova D."/>
            <person name="Kubasova T."/>
            <person name="Cizek A."/>
            <person name="Rychlik I."/>
        </authorList>
    </citation>
    <scope>NUCLEOTIDE SEQUENCE [LARGE SCALE GENOMIC DNA]</scope>
    <source>
        <strain evidence="4">An5</strain>
    </source>
</reference>
<feature type="region of interest" description="Disordered" evidence="1">
    <location>
        <begin position="1"/>
        <end position="25"/>
    </location>
</feature>
<organism evidence="3 4">
    <name type="scientific">[Collinsella] massiliensis</name>
    <dbReference type="NCBI Taxonomy" id="1232426"/>
    <lineage>
        <taxon>Bacteria</taxon>
        <taxon>Bacillati</taxon>
        <taxon>Actinomycetota</taxon>
        <taxon>Coriobacteriia</taxon>
        <taxon>Coriobacteriales</taxon>
        <taxon>Coriobacteriaceae</taxon>
        <taxon>Enorma</taxon>
    </lineage>
</organism>
<dbReference type="GO" id="GO:0005975">
    <property type="term" value="P:carbohydrate metabolic process"/>
    <property type="evidence" value="ECO:0007669"/>
    <property type="project" value="InterPro"/>
</dbReference>
<dbReference type="SUPFAM" id="SSF51011">
    <property type="entry name" value="Glycosyl hydrolase domain"/>
    <property type="match status" value="1"/>
</dbReference>
<evidence type="ECO:0000313" key="3">
    <source>
        <dbReference type="EMBL" id="OUN89095.1"/>
    </source>
</evidence>
<keyword evidence="4" id="KW-1185">Reference proteome</keyword>
<dbReference type="Gene3D" id="3.90.400.10">
    <property type="entry name" value="Oligo-1,6-glucosidase, Domain 2"/>
    <property type="match status" value="1"/>
</dbReference>
<dbReference type="AlphaFoldDB" id="A0A1Y3XUB8"/>
<dbReference type="InterPro" id="IPR044077">
    <property type="entry name" value="Amylosucrase"/>
</dbReference>
<dbReference type="Proteomes" id="UP000195781">
    <property type="component" value="Unassembled WGS sequence"/>
</dbReference>
<feature type="domain" description="Glycosyl hydrolase family 13 catalytic" evidence="2">
    <location>
        <begin position="92"/>
        <end position="537"/>
    </location>
</feature>
<evidence type="ECO:0000259" key="2">
    <source>
        <dbReference type="SMART" id="SM00642"/>
    </source>
</evidence>
<dbReference type="GO" id="GO:0047669">
    <property type="term" value="F:amylosucrase activity"/>
    <property type="evidence" value="ECO:0007669"/>
    <property type="project" value="InterPro"/>
</dbReference>
<gene>
    <name evidence="3" type="ORF">B5G02_03745</name>
</gene>
<name>A0A1Y3XUB8_9ACTN</name>
<dbReference type="Pfam" id="PF00128">
    <property type="entry name" value="Alpha-amylase"/>
    <property type="match status" value="1"/>
</dbReference>
<comment type="caution">
    <text evidence="3">The sequence shown here is derived from an EMBL/GenBank/DDBJ whole genome shotgun (WGS) entry which is preliminary data.</text>
</comment>